<dbReference type="RefSeq" id="WP_110359559.1">
    <property type="nucleotide sequence ID" value="NZ_QFLI01000002.1"/>
</dbReference>
<proteinExistence type="predicted"/>
<accession>A0A2V4A071</accession>
<keyword evidence="3" id="KW-0238">DNA-binding</keyword>
<dbReference type="Proteomes" id="UP000248079">
    <property type="component" value="Unassembled WGS sequence"/>
</dbReference>
<dbReference type="PANTHER" id="PTHR30204:SF69">
    <property type="entry name" value="MERR-FAMILY TRANSCRIPTIONAL REGULATOR"/>
    <property type="match status" value="1"/>
</dbReference>
<dbReference type="Gene3D" id="3.40.50.280">
    <property type="entry name" value="Cobalamin-binding domain"/>
    <property type="match status" value="1"/>
</dbReference>
<dbReference type="SUPFAM" id="SSF52242">
    <property type="entry name" value="Cobalamin (vitamin B12)-binding domain"/>
    <property type="match status" value="1"/>
</dbReference>
<dbReference type="SUPFAM" id="SSF46955">
    <property type="entry name" value="Putative DNA-binding domain"/>
    <property type="match status" value="1"/>
</dbReference>
<organism evidence="6 7">
    <name type="scientific">Marinifilum breve</name>
    <dbReference type="NCBI Taxonomy" id="2184082"/>
    <lineage>
        <taxon>Bacteria</taxon>
        <taxon>Pseudomonadati</taxon>
        <taxon>Bacteroidota</taxon>
        <taxon>Bacteroidia</taxon>
        <taxon>Marinilabiliales</taxon>
        <taxon>Marinifilaceae</taxon>
    </lineage>
</organism>
<evidence type="ECO:0000256" key="3">
    <source>
        <dbReference type="ARBA" id="ARBA00023125"/>
    </source>
</evidence>
<evidence type="ECO:0000256" key="1">
    <source>
        <dbReference type="ARBA" id="ARBA00022491"/>
    </source>
</evidence>
<dbReference type="SMART" id="SM00422">
    <property type="entry name" value="HTH_MERR"/>
    <property type="match status" value="1"/>
</dbReference>
<dbReference type="Gene3D" id="1.10.1240.10">
    <property type="entry name" value="Methionine synthase domain"/>
    <property type="match status" value="1"/>
</dbReference>
<dbReference type="InterPro" id="IPR047057">
    <property type="entry name" value="MerR_fam"/>
</dbReference>
<dbReference type="InterPro" id="IPR003759">
    <property type="entry name" value="Cbl-bd_cap"/>
</dbReference>
<evidence type="ECO:0000259" key="5">
    <source>
        <dbReference type="PROSITE" id="PS50937"/>
    </source>
</evidence>
<sequence>MSKYSIKDLEKITGVKAHTIRIWERRYGIIQPERSKTNIRSYSDSDLRKLLNISMLNSSGIKISHLAKLSSIDLEAKILELSRSNKSIGFHIEKLTLATINFNEELFESILSKCVLESGMESTITEVLFPFFERIGVLWQVGSISPAQEHFISNLIRQKLFASIDSLSGKSVQGASKVLIYLKEDELHEVGILFYNYILRRNGFSTLYLGQDLPFKDLVSAVNDYNPNYIISSFISPINPEDINAYLLNMEKSFKDIDLLITGLQLKQDGVEVPDSIKLITSPQKFKELLHLK</sequence>
<dbReference type="GO" id="GO:0003700">
    <property type="term" value="F:DNA-binding transcription factor activity"/>
    <property type="evidence" value="ECO:0007669"/>
    <property type="project" value="InterPro"/>
</dbReference>
<dbReference type="GO" id="GO:0031419">
    <property type="term" value="F:cobalamin binding"/>
    <property type="evidence" value="ECO:0007669"/>
    <property type="project" value="InterPro"/>
</dbReference>
<dbReference type="InterPro" id="IPR036594">
    <property type="entry name" value="Meth_synthase_dom"/>
</dbReference>
<dbReference type="PANTHER" id="PTHR30204">
    <property type="entry name" value="REDOX-CYCLING DRUG-SENSING TRANSCRIPTIONAL ACTIVATOR SOXR"/>
    <property type="match status" value="1"/>
</dbReference>
<dbReference type="Pfam" id="PF02607">
    <property type="entry name" value="B12-binding_2"/>
    <property type="match status" value="1"/>
</dbReference>
<evidence type="ECO:0000256" key="2">
    <source>
        <dbReference type="ARBA" id="ARBA00023015"/>
    </source>
</evidence>
<dbReference type="CDD" id="cd01104">
    <property type="entry name" value="HTH_MlrA-CarA"/>
    <property type="match status" value="1"/>
</dbReference>
<gene>
    <name evidence="6" type="ORF">DF185_04550</name>
</gene>
<evidence type="ECO:0000313" key="7">
    <source>
        <dbReference type="Proteomes" id="UP000248079"/>
    </source>
</evidence>
<keyword evidence="7" id="KW-1185">Reference proteome</keyword>
<evidence type="ECO:0000256" key="4">
    <source>
        <dbReference type="ARBA" id="ARBA00023163"/>
    </source>
</evidence>
<dbReference type="EMBL" id="QFLI01000002">
    <property type="protein sequence ID" value="PXY01923.1"/>
    <property type="molecule type" value="Genomic_DNA"/>
</dbReference>
<dbReference type="InterPro" id="IPR036724">
    <property type="entry name" value="Cobalamin-bd_sf"/>
</dbReference>
<keyword evidence="4" id="KW-0804">Transcription</keyword>
<reference evidence="6 7" key="1">
    <citation type="submission" date="2018-05" db="EMBL/GenBank/DDBJ databases">
        <title>Marinifilum breve JC075T sp. nov., a marine bacterium isolated from Yongle Blue Hole in the South China Sea.</title>
        <authorList>
            <person name="Fu T."/>
        </authorList>
    </citation>
    <scope>NUCLEOTIDE SEQUENCE [LARGE SCALE GENOMIC DNA]</scope>
    <source>
        <strain evidence="6 7">JC075</strain>
    </source>
</reference>
<dbReference type="AlphaFoldDB" id="A0A2V4A071"/>
<dbReference type="InterPro" id="IPR000551">
    <property type="entry name" value="MerR-type_HTH_dom"/>
</dbReference>
<dbReference type="GO" id="GO:0003677">
    <property type="term" value="F:DNA binding"/>
    <property type="evidence" value="ECO:0007669"/>
    <property type="project" value="UniProtKB-KW"/>
</dbReference>
<protein>
    <recommendedName>
        <fullName evidence="5">HTH merR-type domain-containing protein</fullName>
    </recommendedName>
</protein>
<dbReference type="Gene3D" id="1.10.1660.10">
    <property type="match status" value="1"/>
</dbReference>
<dbReference type="GO" id="GO:0046872">
    <property type="term" value="F:metal ion binding"/>
    <property type="evidence" value="ECO:0007669"/>
    <property type="project" value="InterPro"/>
</dbReference>
<dbReference type="InterPro" id="IPR009061">
    <property type="entry name" value="DNA-bd_dom_put_sf"/>
</dbReference>
<dbReference type="OrthoDB" id="9800334at2"/>
<dbReference type="Pfam" id="PF13411">
    <property type="entry name" value="MerR_1"/>
    <property type="match status" value="1"/>
</dbReference>
<feature type="domain" description="HTH merR-type" evidence="5">
    <location>
        <begin position="3"/>
        <end position="72"/>
    </location>
</feature>
<evidence type="ECO:0000313" key="6">
    <source>
        <dbReference type="EMBL" id="PXY01923.1"/>
    </source>
</evidence>
<keyword evidence="2" id="KW-0805">Transcription regulation</keyword>
<keyword evidence="1" id="KW-0678">Repressor</keyword>
<comment type="caution">
    <text evidence="6">The sequence shown here is derived from an EMBL/GenBank/DDBJ whole genome shotgun (WGS) entry which is preliminary data.</text>
</comment>
<dbReference type="PROSITE" id="PS50937">
    <property type="entry name" value="HTH_MERR_2"/>
    <property type="match status" value="1"/>
</dbReference>
<name>A0A2V4A071_9BACT</name>